<dbReference type="RefSeq" id="WP_069715802.1">
    <property type="nucleotide sequence ID" value="NZ_MJEH01000004.1"/>
</dbReference>
<evidence type="ECO:0000313" key="2">
    <source>
        <dbReference type="Proteomes" id="UP000095209"/>
    </source>
</evidence>
<evidence type="ECO:0000313" key="1">
    <source>
        <dbReference type="EMBL" id="OEH94239.1"/>
    </source>
</evidence>
<organism evidence="1 2">
    <name type="scientific">Bacillus solimangrovi</name>
    <dbReference type="NCBI Taxonomy" id="1305675"/>
    <lineage>
        <taxon>Bacteria</taxon>
        <taxon>Bacillati</taxon>
        <taxon>Bacillota</taxon>
        <taxon>Bacilli</taxon>
        <taxon>Bacillales</taxon>
        <taxon>Bacillaceae</taxon>
        <taxon>Bacillus</taxon>
    </lineage>
</organism>
<dbReference type="OrthoDB" id="2838349at2"/>
<name>A0A1E5LJG4_9BACI</name>
<dbReference type="AlphaFoldDB" id="A0A1E5LJG4"/>
<dbReference type="EMBL" id="MJEH01000004">
    <property type="protein sequence ID" value="OEH94239.1"/>
    <property type="molecule type" value="Genomic_DNA"/>
</dbReference>
<protein>
    <submittedName>
        <fullName evidence="1">Uncharacterized protein</fullName>
    </submittedName>
</protein>
<comment type="caution">
    <text evidence="1">The sequence shown here is derived from an EMBL/GenBank/DDBJ whole genome shotgun (WGS) entry which is preliminary data.</text>
</comment>
<accession>A0A1E5LJG4</accession>
<reference evidence="1 2" key="1">
    <citation type="submission" date="2016-08" db="EMBL/GenBank/DDBJ databases">
        <title>Genome of Bacillus solimangrovi GH2-4.</title>
        <authorList>
            <person name="Lim S."/>
            <person name="Kim B.-C."/>
        </authorList>
    </citation>
    <scope>NUCLEOTIDE SEQUENCE [LARGE SCALE GENOMIC DNA]</scope>
    <source>
        <strain evidence="1 2">GH2-4</strain>
    </source>
</reference>
<sequence length="208" mass="22536">MNLENLRIGEYVNDNVDFEKIPSVSFAIDKHGEITKDPCPPTPDECDNIITLCCTTTVPDGFVIGDDLDKVCIAIDKSELDCCLEPFETTAEVDNPCNGKLICPVTIQAVRLVGCARMHVNVGDLMPVDGFILYPEPQACTVCCDTTTCVNQIIDFTCGQVTPCEGCFDFTGVFVECKSGTDDCGRQTITVQVTLVVEFIGCDPPSPC</sequence>
<keyword evidence="2" id="KW-1185">Reference proteome</keyword>
<dbReference type="Proteomes" id="UP000095209">
    <property type="component" value="Unassembled WGS sequence"/>
</dbReference>
<proteinExistence type="predicted"/>
<gene>
    <name evidence="1" type="ORF">BFG57_09325</name>
</gene>